<feature type="compositionally biased region" description="Polar residues" evidence="1">
    <location>
        <begin position="63"/>
        <end position="80"/>
    </location>
</feature>
<dbReference type="EnsemblMetazoa" id="XM_038217570.1">
    <property type="protein sequence ID" value="XP_038073498.1"/>
    <property type="gene ID" value="LOC119741708"/>
</dbReference>
<dbReference type="RefSeq" id="XP_038073498.1">
    <property type="nucleotide sequence ID" value="XM_038217570.1"/>
</dbReference>
<protein>
    <submittedName>
        <fullName evidence="2">Uncharacterized protein</fullName>
    </submittedName>
</protein>
<dbReference type="Proteomes" id="UP000887568">
    <property type="component" value="Unplaced"/>
</dbReference>
<dbReference type="AlphaFoldDB" id="A0A914BBA8"/>
<organism evidence="2 3">
    <name type="scientific">Patiria miniata</name>
    <name type="common">Bat star</name>
    <name type="synonym">Asterina miniata</name>
    <dbReference type="NCBI Taxonomy" id="46514"/>
    <lineage>
        <taxon>Eukaryota</taxon>
        <taxon>Metazoa</taxon>
        <taxon>Echinodermata</taxon>
        <taxon>Eleutherozoa</taxon>
        <taxon>Asterozoa</taxon>
        <taxon>Asteroidea</taxon>
        <taxon>Valvatacea</taxon>
        <taxon>Valvatida</taxon>
        <taxon>Asterinidae</taxon>
        <taxon>Patiria</taxon>
    </lineage>
</organism>
<evidence type="ECO:0000313" key="2">
    <source>
        <dbReference type="EnsemblMetazoa" id="XP_038073498.1"/>
    </source>
</evidence>
<sequence length="259" mass="28967">MGAIKEFIKEHSPASETPKKKRRVRLKNFNPFRKRKYKVLDENNPDLDECYPRDAKSSLADDQPNSSSEQVNSSGPSTKNKPQKRARPRELLQAAWGSLGLAKGNPNDPDSGKRKTARRQGAYECLVEEETPVDETTTDAAGETVQDLTGSLSESDDEERCDEKGASEVKRVVISDDIKVIETEEQAPPQKKKKKSAKKKIKKAGIKTAKYLGHGFANMALTFQYMTPEAAMAPVAKEIAQRREERYREMCSLAYTLAT</sequence>
<reference evidence="2" key="1">
    <citation type="submission" date="2022-11" db="UniProtKB">
        <authorList>
            <consortium name="EnsemblMetazoa"/>
        </authorList>
    </citation>
    <scope>IDENTIFICATION</scope>
</reference>
<evidence type="ECO:0000256" key="1">
    <source>
        <dbReference type="SAM" id="MobiDB-lite"/>
    </source>
</evidence>
<feature type="region of interest" description="Disordered" evidence="1">
    <location>
        <begin position="1"/>
        <end position="166"/>
    </location>
</feature>
<dbReference type="GeneID" id="119741708"/>
<dbReference type="OrthoDB" id="10450245at2759"/>
<name>A0A914BBA8_PATMI</name>
<evidence type="ECO:0000313" key="3">
    <source>
        <dbReference type="Proteomes" id="UP000887568"/>
    </source>
</evidence>
<proteinExistence type="predicted"/>
<accession>A0A914BBA8</accession>
<feature type="compositionally biased region" description="Basic residues" evidence="1">
    <location>
        <begin position="19"/>
        <end position="37"/>
    </location>
</feature>
<dbReference type="OMA" id="PLCSTNE"/>
<feature type="compositionally biased region" description="Basic and acidic residues" evidence="1">
    <location>
        <begin position="1"/>
        <end position="13"/>
    </location>
</feature>
<feature type="compositionally biased region" description="Acidic residues" evidence="1">
    <location>
        <begin position="126"/>
        <end position="137"/>
    </location>
</feature>
<keyword evidence="3" id="KW-1185">Reference proteome</keyword>